<evidence type="ECO:0000313" key="14">
    <source>
        <dbReference type="EMBL" id="KAF7160560.1"/>
    </source>
</evidence>
<dbReference type="Gene3D" id="1.25.40.120">
    <property type="entry name" value="Protein prenylyltransferase"/>
    <property type="match status" value="1"/>
</dbReference>
<evidence type="ECO:0000256" key="12">
    <source>
        <dbReference type="ARBA" id="ARBA00043086"/>
    </source>
</evidence>
<comment type="caution">
    <text evidence="14">The sequence shown here is derived from an EMBL/GenBank/DDBJ whole genome shotgun (WGS) entry which is preliminary data.</text>
</comment>
<dbReference type="PANTHER" id="PTHR11129">
    <property type="entry name" value="PROTEIN FARNESYLTRANSFERASE ALPHA SUBUNIT/RAB GERANYLGERANYL TRANSFERASE ALPHA SUBUNIT"/>
    <property type="match status" value="1"/>
</dbReference>
<evidence type="ECO:0000256" key="7">
    <source>
        <dbReference type="ARBA" id="ARBA00022737"/>
    </source>
</evidence>
<dbReference type="GO" id="GO:0005965">
    <property type="term" value="C:protein farnesyltransferase complex"/>
    <property type="evidence" value="ECO:0007669"/>
    <property type="project" value="TreeGrafter"/>
</dbReference>
<dbReference type="SUPFAM" id="SSF48439">
    <property type="entry name" value="Protein prenylyltransferase"/>
    <property type="match status" value="1"/>
</dbReference>
<name>A0A8H6PT47_9EURO</name>
<evidence type="ECO:0000256" key="1">
    <source>
        <dbReference type="ARBA" id="ARBA00001946"/>
    </source>
</evidence>
<evidence type="ECO:0000256" key="3">
    <source>
        <dbReference type="ARBA" id="ARBA00012700"/>
    </source>
</evidence>
<dbReference type="GO" id="GO:0004662">
    <property type="term" value="F:CAAX-protein geranylgeranyltransferase activity"/>
    <property type="evidence" value="ECO:0007669"/>
    <property type="project" value="UniProtKB-EC"/>
</dbReference>
<evidence type="ECO:0000313" key="15">
    <source>
        <dbReference type="Proteomes" id="UP000654922"/>
    </source>
</evidence>
<evidence type="ECO:0000256" key="5">
    <source>
        <dbReference type="ARBA" id="ARBA00022602"/>
    </source>
</evidence>
<evidence type="ECO:0000256" key="9">
    <source>
        <dbReference type="ARBA" id="ARBA00040965"/>
    </source>
</evidence>
<accession>A0A8H6PT47</accession>
<dbReference type="EC" id="2.5.1.58" evidence="4"/>
<proteinExistence type="inferred from homology"/>
<evidence type="ECO:0000256" key="10">
    <source>
        <dbReference type="ARBA" id="ARBA00041392"/>
    </source>
</evidence>
<evidence type="ECO:0000256" key="8">
    <source>
        <dbReference type="ARBA" id="ARBA00022842"/>
    </source>
</evidence>
<dbReference type="InterPro" id="IPR002088">
    <property type="entry name" value="Prenyl_trans_a"/>
</dbReference>
<evidence type="ECO:0000256" key="4">
    <source>
        <dbReference type="ARBA" id="ARBA00012702"/>
    </source>
</evidence>
<reference evidence="14" key="1">
    <citation type="submission" date="2020-06" db="EMBL/GenBank/DDBJ databases">
        <title>Draft genome sequences of strains closely related to Aspergillus parafelis and Aspergillus hiratsukae.</title>
        <authorList>
            <person name="Dos Santos R.A.C."/>
            <person name="Rivero-Menendez O."/>
            <person name="Steenwyk J.L."/>
            <person name="Mead M.E."/>
            <person name="Goldman G.H."/>
            <person name="Alastruey-Izquierdo A."/>
            <person name="Rokas A."/>
        </authorList>
    </citation>
    <scope>NUCLEOTIDE SEQUENCE</scope>
    <source>
        <strain evidence="14">CNM-CM5623</strain>
    </source>
</reference>
<dbReference type="EC" id="2.5.1.59" evidence="3"/>
<evidence type="ECO:0000256" key="2">
    <source>
        <dbReference type="ARBA" id="ARBA00006734"/>
    </source>
</evidence>
<dbReference type="GO" id="GO:0004660">
    <property type="term" value="F:protein farnesyltransferase activity"/>
    <property type="evidence" value="ECO:0007669"/>
    <property type="project" value="UniProtKB-EC"/>
</dbReference>
<dbReference type="PROSITE" id="PS51147">
    <property type="entry name" value="PFTA"/>
    <property type="match status" value="5"/>
</dbReference>
<comment type="cofactor">
    <cofactor evidence="1">
        <name>Mg(2+)</name>
        <dbReference type="ChEBI" id="CHEBI:18420"/>
    </cofactor>
</comment>
<keyword evidence="5" id="KW-0637">Prenyltransferase</keyword>
<dbReference type="OrthoDB" id="272289at2759"/>
<sequence>MEGKYSSDPEWASIKPIELNDGSESGAMPLATISYSPEYLEATSYLRAVMAANEMSERALRLTEDIISMNPAHYTVWIYRAKILFALGKDLNEEIEWLNKVALKHLKNYQIWHHRQVLMSSRAHFPTLPPRELDFLMEMFAQDAKNYHVWTYRHWLVRHFKLWDYPREIQDVEALLKSDVRNNSAWNHRYMLRFGPRDDNEYDAGPHNTTGPSSEKGRLPVVDEDLVDAELQYSQTRILEAPENRSPWSYARGVLQAAGRPLSEWKDFARKFVVEKQENGQVVNVAVKSSHAIEWLADVYAEEAESASSKEGGAAEAVKMLTLLKEKYDPIRRNYWEYRIRQIMASATQATEIPASFEMSLAAVQI</sequence>
<organism evidence="14 15">
    <name type="scientific">Aspergillus felis</name>
    <dbReference type="NCBI Taxonomy" id="1287682"/>
    <lineage>
        <taxon>Eukaryota</taxon>
        <taxon>Fungi</taxon>
        <taxon>Dikarya</taxon>
        <taxon>Ascomycota</taxon>
        <taxon>Pezizomycotina</taxon>
        <taxon>Eurotiomycetes</taxon>
        <taxon>Eurotiomycetidae</taxon>
        <taxon>Eurotiales</taxon>
        <taxon>Aspergillaceae</taxon>
        <taxon>Aspergillus</taxon>
        <taxon>Aspergillus subgen. Fumigati</taxon>
    </lineage>
</organism>
<protein>
    <recommendedName>
        <fullName evidence="9">Protein farnesyltransferase/geranylgeranyltransferase type-1 subunit alpha</fullName>
        <ecNumber evidence="4">2.5.1.58</ecNumber>
        <ecNumber evidence="3">2.5.1.59</ecNumber>
    </recommendedName>
    <alternativeName>
        <fullName evidence="12">CAAX farnesyltransferase subunit alpha</fullName>
    </alternativeName>
    <alternativeName>
        <fullName evidence="11">FTase-alpha</fullName>
    </alternativeName>
    <alternativeName>
        <fullName evidence="10">Ras proteins prenyltransferase subunit alpha</fullName>
    </alternativeName>
    <alternativeName>
        <fullName evidence="13">Type I protein geranyl-geranyltransferase subunit alpha</fullName>
    </alternativeName>
</protein>
<dbReference type="GO" id="GO:0005953">
    <property type="term" value="C:CAAX-protein geranylgeranyltransferase complex"/>
    <property type="evidence" value="ECO:0007669"/>
    <property type="project" value="TreeGrafter"/>
</dbReference>
<dbReference type="PANTHER" id="PTHR11129:SF1">
    <property type="entry name" value="PROTEIN FARNESYLTRANSFERASE_GERANYLGERANYLTRANSFERASE TYPE-1 SUBUNIT ALPHA"/>
    <property type="match status" value="1"/>
</dbReference>
<dbReference type="Proteomes" id="UP000654922">
    <property type="component" value="Unassembled WGS sequence"/>
</dbReference>
<comment type="similarity">
    <text evidence="2">Belongs to the protein prenyltransferase subunit alpha family.</text>
</comment>
<keyword evidence="7" id="KW-0677">Repeat</keyword>
<dbReference type="EMBL" id="JACBAE010001370">
    <property type="protein sequence ID" value="KAF7160560.1"/>
    <property type="molecule type" value="Genomic_DNA"/>
</dbReference>
<gene>
    <name evidence="14" type="ORF">CNMCM5623_006181</name>
</gene>
<keyword evidence="6" id="KW-0808">Transferase</keyword>
<evidence type="ECO:0000256" key="13">
    <source>
        <dbReference type="ARBA" id="ARBA00043219"/>
    </source>
</evidence>
<dbReference type="Pfam" id="PF01239">
    <property type="entry name" value="PPTA"/>
    <property type="match status" value="4"/>
</dbReference>
<evidence type="ECO:0000256" key="11">
    <source>
        <dbReference type="ARBA" id="ARBA00042436"/>
    </source>
</evidence>
<dbReference type="FunFam" id="1.25.40.120:FF:000007">
    <property type="entry name" value="CaaX farnesyltransferase alpha subunit Ram2"/>
    <property type="match status" value="1"/>
</dbReference>
<evidence type="ECO:0000256" key="6">
    <source>
        <dbReference type="ARBA" id="ARBA00022679"/>
    </source>
</evidence>
<dbReference type="AlphaFoldDB" id="A0A8H6PT47"/>
<keyword evidence="8" id="KW-0460">Magnesium</keyword>